<feature type="domain" description="Histidine kinase" evidence="10">
    <location>
        <begin position="476"/>
        <end position="667"/>
    </location>
</feature>
<keyword evidence="4 9" id="KW-0812">Transmembrane</keyword>
<protein>
    <recommendedName>
        <fullName evidence="10">Histidine kinase domain-containing protein</fullName>
    </recommendedName>
</protein>
<keyword evidence="3" id="KW-0808">Transferase</keyword>
<proteinExistence type="predicted"/>
<keyword evidence="7" id="KW-0902">Two-component regulatory system</keyword>
<keyword evidence="6 9" id="KW-1133">Transmembrane helix</keyword>
<keyword evidence="2" id="KW-1003">Cell membrane</keyword>
<sequence>MKFKKTILGTFLIFVFSFICYSNPISKDLVNFNDSILLVIKNEKDYSKTRIYVTDLLNKNYTTNKPYVIKYIEKNILNNPIHMVDTVFYANTMNTYAICFLETDVDKCIRIAKSAIEYIGDNDEPEAIEKVILLSSNLANAYASLGHHNTSLKAYVDIHPLILKTKNKQVIRHHNFRLGGIYYQFNNLDKALNHLYKGIFVESDFNWHPNFAGVSETIIASLYLKKNEIDSISKYVNLADRIKRKEIHQLYEARIKSLKALTEGYSRNYVKAFQLVQESANIALSVKDSSELMMSQYIKGRIYELQKNYAPAITIFRDVLDRYKSYDNENFRSYILLNLINAYKLSNQPQKVFETYDELLNFYNEEKAKNQQLYTEELSYNMNYNEKVAEIEKLKISNDRAEITRDRNRIFIIGLAVLIALLLFVLILVIKAQKKNKILASQEYALLEAKLEEEKNNRVIDEMKLLKEIEDRERNRIATDLHDSVGGFLSSIKIALYNYQESINLKSDDKIHIDRVLEYIDETKQELNRIVYNLTPLIVEKFGLLEAIKQYCKKIQTDNFKIDLQLISVPTNIIIEDEITLYRIIQEVLHNIVKHANARRALVQIQTDHEKGMVYISMEDDGEGMHVAEAKNKGGLGLRSLYSRAQSLNGTIKIESEKNNGTSIYITCFPRHSKM</sequence>
<evidence type="ECO:0000256" key="8">
    <source>
        <dbReference type="ARBA" id="ARBA00023136"/>
    </source>
</evidence>
<evidence type="ECO:0000256" key="9">
    <source>
        <dbReference type="SAM" id="Phobius"/>
    </source>
</evidence>
<dbReference type="InterPro" id="IPR005467">
    <property type="entry name" value="His_kinase_dom"/>
</dbReference>
<evidence type="ECO:0000256" key="6">
    <source>
        <dbReference type="ARBA" id="ARBA00022989"/>
    </source>
</evidence>
<dbReference type="CDD" id="cd16917">
    <property type="entry name" value="HATPase_UhpB-NarQ-NarX-like"/>
    <property type="match status" value="1"/>
</dbReference>
<reference evidence="11" key="1">
    <citation type="submission" date="2020-10" db="EMBL/GenBank/DDBJ databases">
        <authorList>
            <person name="Lu T."/>
            <person name="Wang Q."/>
            <person name="Han X."/>
        </authorList>
    </citation>
    <scope>NUCLEOTIDE SEQUENCE</scope>
    <source>
        <strain evidence="11">WQ 366</strain>
    </source>
</reference>
<dbReference type="Gene3D" id="1.25.40.10">
    <property type="entry name" value="Tetratricopeptide repeat domain"/>
    <property type="match status" value="2"/>
</dbReference>
<dbReference type="PANTHER" id="PTHR24421">
    <property type="entry name" value="NITRATE/NITRITE SENSOR PROTEIN NARX-RELATED"/>
    <property type="match status" value="1"/>
</dbReference>
<keyword evidence="5" id="KW-0418">Kinase</keyword>
<dbReference type="PROSITE" id="PS50109">
    <property type="entry name" value="HIS_KIN"/>
    <property type="match status" value="1"/>
</dbReference>
<dbReference type="Gene3D" id="3.30.565.10">
    <property type="entry name" value="Histidine kinase-like ATPase, C-terminal domain"/>
    <property type="match status" value="1"/>
</dbReference>
<comment type="caution">
    <text evidence="11">The sequence shown here is derived from an EMBL/GenBank/DDBJ whole genome shotgun (WGS) entry which is preliminary data.</text>
</comment>
<dbReference type="InterPro" id="IPR050482">
    <property type="entry name" value="Sensor_HK_TwoCompSys"/>
</dbReference>
<feature type="transmembrane region" description="Helical" evidence="9">
    <location>
        <begin position="410"/>
        <end position="430"/>
    </location>
</feature>
<dbReference type="RefSeq" id="WP_225552318.1">
    <property type="nucleotide sequence ID" value="NZ_JADEYP010000010.1"/>
</dbReference>
<accession>A0ABS7Z417</accession>
<dbReference type="SMART" id="SM00387">
    <property type="entry name" value="HATPase_c"/>
    <property type="match status" value="1"/>
</dbReference>
<dbReference type="InterPro" id="IPR003594">
    <property type="entry name" value="HATPase_dom"/>
</dbReference>
<evidence type="ECO:0000256" key="7">
    <source>
        <dbReference type="ARBA" id="ARBA00023012"/>
    </source>
</evidence>
<dbReference type="EMBL" id="JADEYP010000010">
    <property type="protein sequence ID" value="MCA5004928.1"/>
    <property type="molecule type" value="Genomic_DNA"/>
</dbReference>
<dbReference type="InterPro" id="IPR036890">
    <property type="entry name" value="HATPase_C_sf"/>
</dbReference>
<dbReference type="PANTHER" id="PTHR24421:SF37">
    <property type="entry name" value="SENSOR HISTIDINE KINASE NARS"/>
    <property type="match status" value="1"/>
</dbReference>
<dbReference type="Proteomes" id="UP001165302">
    <property type="component" value="Unassembled WGS sequence"/>
</dbReference>
<evidence type="ECO:0000256" key="2">
    <source>
        <dbReference type="ARBA" id="ARBA00022475"/>
    </source>
</evidence>
<dbReference type="SUPFAM" id="SSF48452">
    <property type="entry name" value="TPR-like"/>
    <property type="match status" value="2"/>
</dbReference>
<evidence type="ECO:0000256" key="3">
    <source>
        <dbReference type="ARBA" id="ARBA00022679"/>
    </source>
</evidence>
<evidence type="ECO:0000313" key="11">
    <source>
        <dbReference type="EMBL" id="MCA5004928.1"/>
    </source>
</evidence>
<dbReference type="InterPro" id="IPR011712">
    <property type="entry name" value="Sig_transdc_His_kin_sub3_dim/P"/>
</dbReference>
<dbReference type="Pfam" id="PF02518">
    <property type="entry name" value="HATPase_c"/>
    <property type="match status" value="1"/>
</dbReference>
<dbReference type="SUPFAM" id="SSF55874">
    <property type="entry name" value="ATPase domain of HSP90 chaperone/DNA topoisomerase II/histidine kinase"/>
    <property type="match status" value="1"/>
</dbReference>
<keyword evidence="8 9" id="KW-0472">Membrane</keyword>
<gene>
    <name evidence="11" type="ORF">IPZ78_07140</name>
</gene>
<comment type="subcellular location">
    <subcellularLocation>
        <location evidence="1">Cell membrane</location>
        <topology evidence="1">Multi-pass membrane protein</topology>
    </subcellularLocation>
</comment>
<evidence type="ECO:0000256" key="4">
    <source>
        <dbReference type="ARBA" id="ARBA00022692"/>
    </source>
</evidence>
<organism evidence="11 12">
    <name type="scientific">Sphingobacterium bovistauri</name>
    <dbReference type="NCBI Taxonomy" id="2781959"/>
    <lineage>
        <taxon>Bacteria</taxon>
        <taxon>Pseudomonadati</taxon>
        <taxon>Bacteroidota</taxon>
        <taxon>Sphingobacteriia</taxon>
        <taxon>Sphingobacteriales</taxon>
        <taxon>Sphingobacteriaceae</taxon>
        <taxon>Sphingobacterium</taxon>
    </lineage>
</organism>
<evidence type="ECO:0000313" key="12">
    <source>
        <dbReference type="Proteomes" id="UP001165302"/>
    </source>
</evidence>
<dbReference type="InterPro" id="IPR011990">
    <property type="entry name" value="TPR-like_helical_dom_sf"/>
</dbReference>
<keyword evidence="12" id="KW-1185">Reference proteome</keyword>
<dbReference type="Gene3D" id="1.20.5.1930">
    <property type="match status" value="1"/>
</dbReference>
<evidence type="ECO:0000256" key="5">
    <source>
        <dbReference type="ARBA" id="ARBA00022777"/>
    </source>
</evidence>
<name>A0ABS7Z417_9SPHI</name>
<dbReference type="Pfam" id="PF07730">
    <property type="entry name" value="HisKA_3"/>
    <property type="match status" value="1"/>
</dbReference>
<evidence type="ECO:0000256" key="1">
    <source>
        <dbReference type="ARBA" id="ARBA00004651"/>
    </source>
</evidence>
<evidence type="ECO:0000259" key="10">
    <source>
        <dbReference type="PROSITE" id="PS50109"/>
    </source>
</evidence>